<dbReference type="HOGENOM" id="CLU_1948406_0_0_1"/>
<accession>A0A017SL92</accession>
<gene>
    <name evidence="2" type="ORF">EURHEDRAFT_303585</name>
</gene>
<organism evidence="2 3">
    <name type="scientific">Aspergillus ruber (strain CBS 135680)</name>
    <dbReference type="NCBI Taxonomy" id="1388766"/>
    <lineage>
        <taxon>Eukaryota</taxon>
        <taxon>Fungi</taxon>
        <taxon>Dikarya</taxon>
        <taxon>Ascomycota</taxon>
        <taxon>Pezizomycotina</taxon>
        <taxon>Eurotiomycetes</taxon>
        <taxon>Eurotiomycetidae</taxon>
        <taxon>Eurotiales</taxon>
        <taxon>Aspergillaceae</taxon>
        <taxon>Aspergillus</taxon>
        <taxon>Aspergillus subgen. Aspergillus</taxon>
    </lineage>
</organism>
<sequence>MYYMIALLILIAIVSICSFKLVLVLCMLVLLSRQRRSRAVQGRSMVGKPAGLRSRRKKATLDSWILICHHPITSFPYLSVGLFCISTVTSFLLYFSVCAVRHNTLLLIAPSHSCDFPFLLSRRSPTELN</sequence>
<dbReference type="RefSeq" id="XP_040641405.1">
    <property type="nucleotide sequence ID" value="XM_040778281.1"/>
</dbReference>
<evidence type="ECO:0000256" key="1">
    <source>
        <dbReference type="SAM" id="Phobius"/>
    </source>
</evidence>
<name>A0A017SL92_ASPRC</name>
<feature type="transmembrane region" description="Helical" evidence="1">
    <location>
        <begin position="6"/>
        <end position="31"/>
    </location>
</feature>
<dbReference type="EMBL" id="KK088415">
    <property type="protein sequence ID" value="EYE97717.1"/>
    <property type="molecule type" value="Genomic_DNA"/>
</dbReference>
<dbReference type="AlphaFoldDB" id="A0A017SL92"/>
<evidence type="ECO:0000313" key="3">
    <source>
        <dbReference type="Proteomes" id="UP000019804"/>
    </source>
</evidence>
<keyword evidence="3" id="KW-1185">Reference proteome</keyword>
<evidence type="ECO:0000313" key="2">
    <source>
        <dbReference type="EMBL" id="EYE97717.1"/>
    </source>
</evidence>
<keyword evidence="1" id="KW-0472">Membrane</keyword>
<dbReference type="GeneID" id="63693405"/>
<dbReference type="Proteomes" id="UP000019804">
    <property type="component" value="Unassembled WGS sequence"/>
</dbReference>
<proteinExistence type="predicted"/>
<keyword evidence="1" id="KW-1133">Transmembrane helix</keyword>
<reference evidence="3" key="1">
    <citation type="journal article" date="2014" name="Nat. Commun.">
        <title>Genomic adaptations of the halophilic Dead Sea filamentous fungus Eurotium rubrum.</title>
        <authorList>
            <person name="Kis-Papo T."/>
            <person name="Weig A.R."/>
            <person name="Riley R."/>
            <person name="Persoh D."/>
            <person name="Salamov A."/>
            <person name="Sun H."/>
            <person name="Lipzen A."/>
            <person name="Wasser S.P."/>
            <person name="Rambold G."/>
            <person name="Grigoriev I.V."/>
            <person name="Nevo E."/>
        </authorList>
    </citation>
    <scope>NUCLEOTIDE SEQUENCE [LARGE SCALE GENOMIC DNA]</scope>
    <source>
        <strain evidence="3">CBS 135680</strain>
    </source>
</reference>
<keyword evidence="1" id="KW-0812">Transmembrane</keyword>
<protein>
    <submittedName>
        <fullName evidence="2">Uncharacterized protein</fullName>
    </submittedName>
</protein>
<feature type="transmembrane region" description="Helical" evidence="1">
    <location>
        <begin position="75"/>
        <end position="97"/>
    </location>
</feature>